<dbReference type="SUPFAM" id="SSF53474">
    <property type="entry name" value="alpha/beta-Hydrolases"/>
    <property type="match status" value="1"/>
</dbReference>
<evidence type="ECO:0000256" key="1">
    <source>
        <dbReference type="ARBA" id="ARBA00022801"/>
    </source>
</evidence>
<dbReference type="RefSeq" id="WP_105531922.1">
    <property type="nucleotide sequence ID" value="NZ_PUGF01000009.1"/>
</dbReference>
<proteinExistence type="predicted"/>
<dbReference type="AlphaFoldDB" id="A0A2S9GZ89"/>
<keyword evidence="1" id="KW-0378">Hydrolase</keyword>
<comment type="caution">
    <text evidence="4">The sequence shown here is derived from an EMBL/GenBank/DDBJ whole genome shotgun (WGS) entry which is preliminary data.</text>
</comment>
<dbReference type="PANTHER" id="PTHR42776">
    <property type="entry name" value="SERINE PEPTIDASE S9 FAMILY MEMBER"/>
    <property type="match status" value="1"/>
</dbReference>
<dbReference type="Pfam" id="PF00326">
    <property type="entry name" value="Peptidase_S9"/>
    <property type="match status" value="1"/>
</dbReference>
<dbReference type="EMBL" id="PUGF01000009">
    <property type="protein sequence ID" value="PRC93044.1"/>
    <property type="molecule type" value="Genomic_DNA"/>
</dbReference>
<accession>A0A2S9GZ89</accession>
<dbReference type="Gene3D" id="3.40.50.1820">
    <property type="entry name" value="alpha/beta hydrolase"/>
    <property type="match status" value="1"/>
</dbReference>
<dbReference type="Proteomes" id="UP000237839">
    <property type="component" value="Unassembled WGS sequence"/>
</dbReference>
<keyword evidence="5" id="KW-1185">Reference proteome</keyword>
<evidence type="ECO:0000313" key="4">
    <source>
        <dbReference type="EMBL" id="PRC93044.1"/>
    </source>
</evidence>
<evidence type="ECO:0000259" key="3">
    <source>
        <dbReference type="Pfam" id="PF00326"/>
    </source>
</evidence>
<feature type="signal peptide" evidence="2">
    <location>
        <begin position="1"/>
        <end position="22"/>
    </location>
</feature>
<dbReference type="InterPro" id="IPR029058">
    <property type="entry name" value="AB_hydrolase_fold"/>
</dbReference>
<dbReference type="GO" id="GO:0006508">
    <property type="term" value="P:proteolysis"/>
    <property type="evidence" value="ECO:0007669"/>
    <property type="project" value="InterPro"/>
</dbReference>
<feature type="domain" description="Peptidase S9 prolyl oligopeptidase catalytic" evidence="3">
    <location>
        <begin position="449"/>
        <end position="661"/>
    </location>
</feature>
<dbReference type="OrthoDB" id="4269629at2"/>
<dbReference type="PANTHER" id="PTHR42776:SF27">
    <property type="entry name" value="DIPEPTIDYL PEPTIDASE FAMILY MEMBER 6"/>
    <property type="match status" value="1"/>
</dbReference>
<dbReference type="GO" id="GO:0004252">
    <property type="term" value="F:serine-type endopeptidase activity"/>
    <property type="evidence" value="ECO:0007669"/>
    <property type="project" value="TreeGrafter"/>
</dbReference>
<sequence>MNKHPLVTFLCALILIPSCHLALSADSLPSVESFFKDPEIRQAILSPNGHSIAILSKLPDGRQVIAVRDTSDLQKVTVPVTATDDKITSFNWVNENRISFTLMSTRLEFIGNLDLFAVNLDGSNRTHLISGNWKHKLQNTGSNIIEKTLTADYSYFGSTHDGSDDIIVSKITYNHFEVLSHYLFRLDTKTRSLTALHKGKQPGNVYYWELDANDVPRIALSKLEGQCITSYWAPDSESFTEIAHADCYNDKRFTPLFFEASESVYGRASYKGHDALFKYDLKKMQMASEPFLSIDGFDFIGWPETDLVAKKVLGIHYDGDAKATVWLDPHFKEIQKKVDDILTQTSNTVRCGSDCLNSPAVLVMATSDRQPKQYFLYTTATGAMIRIGSAYPNINPDQMGTRDFYHYQARDGRSIPVYVTLPPGNVTAPMPTVVLVHGGPNVRGSSWEWEQDAQFLASRGYVVIQPEFRGSTGFGFDHFKAGWKQWGLTMQDDLADAAKWAAQKGWADSKRTAIMGASYGGYATLMGLIKNPEIFRCGVEWAGVTDINMMFDRAESDASQENLNYSMKTLIGDQSVDAEMFKENSPLNHADKLTQPLLIAHGVQDHRVPLVQATEFRDAVKKTNKNVEWIVYTDEGHGWIHEENNIDFWKHVEVFLDKNLKSVE</sequence>
<organism evidence="4 5">
    <name type="scientific">Solimicrobium silvestre</name>
    <dbReference type="NCBI Taxonomy" id="2099400"/>
    <lineage>
        <taxon>Bacteria</taxon>
        <taxon>Pseudomonadati</taxon>
        <taxon>Pseudomonadota</taxon>
        <taxon>Betaproteobacteria</taxon>
        <taxon>Burkholderiales</taxon>
        <taxon>Oxalobacteraceae</taxon>
        <taxon>Solimicrobium</taxon>
    </lineage>
</organism>
<feature type="chain" id="PRO_5015592439" evidence="2">
    <location>
        <begin position="23"/>
        <end position="664"/>
    </location>
</feature>
<evidence type="ECO:0000313" key="5">
    <source>
        <dbReference type="Proteomes" id="UP000237839"/>
    </source>
</evidence>
<evidence type="ECO:0000256" key="2">
    <source>
        <dbReference type="SAM" id="SignalP"/>
    </source>
</evidence>
<name>A0A2S9GZ89_9BURK</name>
<dbReference type="InterPro" id="IPR001375">
    <property type="entry name" value="Peptidase_S9_cat"/>
</dbReference>
<dbReference type="SUPFAM" id="SSF82171">
    <property type="entry name" value="DPP6 N-terminal domain-like"/>
    <property type="match status" value="1"/>
</dbReference>
<keyword evidence="2" id="KW-0732">Signal</keyword>
<protein>
    <submittedName>
        <fullName evidence="4">Prolyl oligopeptidase family</fullName>
    </submittedName>
</protein>
<gene>
    <name evidence="4" type="ORF">S2091_2130</name>
</gene>
<reference evidence="4 5" key="1">
    <citation type="submission" date="2018-02" db="EMBL/GenBank/DDBJ databases">
        <title>Solimicrobium silvestre gen. nov., sp. nov., isolated from alpine forest soil.</title>
        <authorList>
            <person name="Margesin R."/>
            <person name="Albuquerque L."/>
            <person name="Zhang D.-C."/>
            <person name="Froufe H.J.C."/>
            <person name="Severino R."/>
            <person name="Roxo I."/>
            <person name="Egas C."/>
            <person name="Da Costa M.S."/>
        </authorList>
    </citation>
    <scope>NUCLEOTIDE SEQUENCE [LARGE SCALE GENOMIC DNA]</scope>
    <source>
        <strain evidence="4 5">S20-91</strain>
    </source>
</reference>